<name>A0AAU9ETF6_9BACT</name>
<dbReference type="InterPro" id="IPR006035">
    <property type="entry name" value="Ureohydrolase"/>
</dbReference>
<evidence type="ECO:0000256" key="4">
    <source>
        <dbReference type="PIRSR" id="PIRSR036979-1"/>
    </source>
</evidence>
<dbReference type="PANTHER" id="PTHR11358:SF26">
    <property type="entry name" value="GUANIDINO ACID HYDROLASE, MITOCHONDRIAL"/>
    <property type="match status" value="1"/>
</dbReference>
<evidence type="ECO:0000256" key="3">
    <source>
        <dbReference type="ARBA" id="ARBA00022801"/>
    </source>
</evidence>
<comment type="similarity">
    <text evidence="1">Belongs to the arginase family. Agmatinase subfamily.</text>
</comment>
<evidence type="ECO:0000313" key="5">
    <source>
        <dbReference type="EMBL" id="BEQ17051.1"/>
    </source>
</evidence>
<dbReference type="GO" id="GO:0046872">
    <property type="term" value="F:metal ion binding"/>
    <property type="evidence" value="ECO:0007669"/>
    <property type="project" value="UniProtKB-KW"/>
</dbReference>
<comment type="cofactor">
    <cofactor evidence="4">
        <name>Mn(2+)</name>
        <dbReference type="ChEBI" id="CHEBI:29035"/>
    </cofactor>
    <text evidence="4">Binds 2 manganese ions per subunit.</text>
</comment>
<dbReference type="InterPro" id="IPR005925">
    <property type="entry name" value="Agmatinase-rel"/>
</dbReference>
<gene>
    <name evidence="5" type="ORF">FAK_41170</name>
</gene>
<dbReference type="PROSITE" id="PS51409">
    <property type="entry name" value="ARGINASE_2"/>
    <property type="match status" value="1"/>
</dbReference>
<dbReference type="SUPFAM" id="SSF52768">
    <property type="entry name" value="Arginase/deacetylase"/>
    <property type="match status" value="1"/>
</dbReference>
<organism evidence="5 6">
    <name type="scientific">Desulfoferula mesophila</name>
    <dbReference type="NCBI Taxonomy" id="3058419"/>
    <lineage>
        <taxon>Bacteria</taxon>
        <taxon>Pseudomonadati</taxon>
        <taxon>Thermodesulfobacteriota</taxon>
        <taxon>Desulfarculia</taxon>
        <taxon>Desulfarculales</taxon>
        <taxon>Desulfarculaceae</taxon>
        <taxon>Desulfoferula</taxon>
    </lineage>
</organism>
<dbReference type="AlphaFoldDB" id="A0AAU9ETF6"/>
<dbReference type="InterPro" id="IPR023696">
    <property type="entry name" value="Ureohydrolase_dom_sf"/>
</dbReference>
<proteinExistence type="inferred from homology"/>
<feature type="binding site" evidence="4">
    <location>
        <position position="135"/>
    </location>
    <ligand>
        <name>Mn(2+)</name>
        <dbReference type="ChEBI" id="CHEBI:29035"/>
        <label>1</label>
    </ligand>
</feature>
<keyword evidence="6" id="KW-1185">Reference proteome</keyword>
<dbReference type="GO" id="GO:0008783">
    <property type="term" value="F:agmatinase activity"/>
    <property type="evidence" value="ECO:0007669"/>
    <property type="project" value="TreeGrafter"/>
</dbReference>
<evidence type="ECO:0000313" key="6">
    <source>
        <dbReference type="Proteomes" id="UP001366166"/>
    </source>
</evidence>
<dbReference type="GO" id="GO:0033389">
    <property type="term" value="P:putrescine biosynthetic process from arginine, via agmatine"/>
    <property type="evidence" value="ECO:0007669"/>
    <property type="project" value="TreeGrafter"/>
</dbReference>
<keyword evidence="3" id="KW-0378">Hydrolase</keyword>
<dbReference type="PANTHER" id="PTHR11358">
    <property type="entry name" value="ARGINASE/AGMATINASE"/>
    <property type="match status" value="1"/>
</dbReference>
<accession>A0AAU9ETF6</accession>
<feature type="binding site" evidence="4">
    <location>
        <position position="111"/>
    </location>
    <ligand>
        <name>Mn(2+)</name>
        <dbReference type="ChEBI" id="CHEBI:29035"/>
        <label>1</label>
    </ligand>
</feature>
<feature type="binding site" evidence="4">
    <location>
        <position position="217"/>
    </location>
    <ligand>
        <name>Mn(2+)</name>
        <dbReference type="ChEBI" id="CHEBI:29035"/>
        <label>1</label>
    </ligand>
</feature>
<dbReference type="NCBIfam" id="TIGR01230">
    <property type="entry name" value="agmatinase"/>
    <property type="match status" value="1"/>
</dbReference>
<dbReference type="RefSeq" id="WP_338603753.1">
    <property type="nucleotide sequence ID" value="NZ_AP028679.1"/>
</dbReference>
<feature type="binding site" evidence="4">
    <location>
        <position position="139"/>
    </location>
    <ligand>
        <name>Mn(2+)</name>
        <dbReference type="ChEBI" id="CHEBI:29035"/>
        <label>1</label>
    </ligand>
</feature>
<keyword evidence="4" id="KW-0464">Manganese</keyword>
<reference evidence="6" key="1">
    <citation type="journal article" date="2023" name="Arch. Microbiol.">
        <title>Desulfoferula mesophilus gen. nov. sp. nov., a mesophilic sulfate-reducing bacterium isolated from a brackish lake sediment.</title>
        <authorList>
            <person name="Watanabe T."/>
            <person name="Yabe T."/>
            <person name="Tsuji J.M."/>
            <person name="Fukui M."/>
        </authorList>
    </citation>
    <scope>NUCLEOTIDE SEQUENCE [LARGE SCALE GENOMIC DNA]</scope>
    <source>
        <strain evidence="6">12FAK</strain>
    </source>
</reference>
<feature type="binding site" evidence="4">
    <location>
        <position position="219"/>
    </location>
    <ligand>
        <name>Mn(2+)</name>
        <dbReference type="ChEBI" id="CHEBI:29035"/>
        <label>1</label>
    </ligand>
</feature>
<evidence type="ECO:0000256" key="1">
    <source>
        <dbReference type="ARBA" id="ARBA00009227"/>
    </source>
</evidence>
<dbReference type="Gene3D" id="3.40.800.10">
    <property type="entry name" value="Ureohydrolase domain"/>
    <property type="match status" value="1"/>
</dbReference>
<dbReference type="Pfam" id="PF00491">
    <property type="entry name" value="Arginase"/>
    <property type="match status" value="1"/>
</dbReference>
<feature type="binding site" evidence="4">
    <location>
        <position position="137"/>
    </location>
    <ligand>
        <name>Mn(2+)</name>
        <dbReference type="ChEBI" id="CHEBI:29035"/>
        <label>1</label>
    </ligand>
</feature>
<dbReference type="Proteomes" id="UP001366166">
    <property type="component" value="Chromosome"/>
</dbReference>
<evidence type="ECO:0000256" key="2">
    <source>
        <dbReference type="ARBA" id="ARBA00022723"/>
    </source>
</evidence>
<dbReference type="CDD" id="cd11593">
    <property type="entry name" value="Agmatinase-like_2"/>
    <property type="match status" value="1"/>
</dbReference>
<dbReference type="PIRSF" id="PIRSF036979">
    <property type="entry name" value="Arginase"/>
    <property type="match status" value="1"/>
</dbReference>
<dbReference type="EMBL" id="AP028679">
    <property type="protein sequence ID" value="BEQ17051.1"/>
    <property type="molecule type" value="Genomic_DNA"/>
</dbReference>
<keyword evidence="2 4" id="KW-0479">Metal-binding</keyword>
<protein>
    <submittedName>
        <fullName evidence="5">Agmatinase</fullName>
    </submittedName>
</protein>
<dbReference type="KEGG" id="dmp:FAK_41170"/>
<sequence length="292" mass="31566">MSLLRSKILTFGGVRQPELERCRAAIIPAPLEVTVTYGEGAAQGPLAIMSASANMELYDEVLDASPIDQGIYTHGRINTSGTVQQSLENIRAAVAAELAAGRLPVVLGGEHTVTVGALWAMVERYGTDFTVLSLDAHLDMREDYEGECLSHATVMRRAWEMGLGVRWAGARSCSREEIDFLRSQGIEPLWAHQSHADPNWIDKALEGLTGPVYLTLDIDGLDSGIMPATGTPEPGGLSWQQATAWLTAVCARHQVLGLDLVELAPLAGQTAWDFTAARLLYRALGLIFRGTL</sequence>